<dbReference type="CDD" id="cd16571">
    <property type="entry name" value="RING-HC_SIAHs"/>
    <property type="match status" value="1"/>
</dbReference>
<evidence type="ECO:0000256" key="1">
    <source>
        <dbReference type="ARBA" id="ARBA00000900"/>
    </source>
</evidence>
<dbReference type="EC" id="2.3.2.27" evidence="4"/>
<dbReference type="InterPro" id="IPR044286">
    <property type="entry name" value="SINL_plant"/>
</dbReference>
<name>A0A8X8ZCD2_SALSN</name>
<feature type="region of interest" description="Disordered" evidence="12">
    <location>
        <begin position="1"/>
        <end position="111"/>
    </location>
</feature>
<evidence type="ECO:0000256" key="8">
    <source>
        <dbReference type="ARBA" id="ARBA00022786"/>
    </source>
</evidence>
<proteinExistence type="inferred from homology"/>
<evidence type="ECO:0000256" key="2">
    <source>
        <dbReference type="ARBA" id="ARBA00004906"/>
    </source>
</evidence>
<dbReference type="AlphaFoldDB" id="A0A8X8ZCD2"/>
<dbReference type="OrthoDB" id="4788989at2759"/>
<reference evidence="14" key="1">
    <citation type="submission" date="2018-01" db="EMBL/GenBank/DDBJ databases">
        <authorList>
            <person name="Mao J.F."/>
        </authorList>
    </citation>
    <scope>NUCLEOTIDE SEQUENCE</scope>
    <source>
        <strain evidence="14">Huo1</strain>
        <tissue evidence="14">Leaf</tissue>
    </source>
</reference>
<dbReference type="EMBL" id="PNBA02000015">
    <property type="protein sequence ID" value="KAG6400002.1"/>
    <property type="molecule type" value="Genomic_DNA"/>
</dbReference>
<dbReference type="PROSITE" id="PS51081">
    <property type="entry name" value="ZF_SIAH"/>
    <property type="match status" value="1"/>
</dbReference>
<evidence type="ECO:0000256" key="7">
    <source>
        <dbReference type="ARBA" id="ARBA00022771"/>
    </source>
</evidence>
<dbReference type="Pfam" id="PF21362">
    <property type="entry name" value="Sina_RING"/>
    <property type="match status" value="1"/>
</dbReference>
<keyword evidence="9" id="KW-0862">Zinc</keyword>
<dbReference type="SUPFAM" id="SSF49599">
    <property type="entry name" value="TRAF domain-like"/>
    <property type="match status" value="1"/>
</dbReference>
<keyword evidence="7 11" id="KW-0863">Zinc-finger</keyword>
<reference evidence="14" key="2">
    <citation type="submission" date="2020-08" db="EMBL/GenBank/DDBJ databases">
        <title>Plant Genome Project.</title>
        <authorList>
            <person name="Zhang R.-G."/>
        </authorList>
    </citation>
    <scope>NUCLEOTIDE SEQUENCE</scope>
    <source>
        <strain evidence="14">Huo1</strain>
        <tissue evidence="14">Leaf</tissue>
    </source>
</reference>
<evidence type="ECO:0000256" key="5">
    <source>
        <dbReference type="ARBA" id="ARBA00022679"/>
    </source>
</evidence>
<feature type="compositionally biased region" description="Low complexity" evidence="12">
    <location>
        <begin position="102"/>
        <end position="111"/>
    </location>
</feature>
<evidence type="ECO:0000313" key="14">
    <source>
        <dbReference type="EMBL" id="KAG6400002.1"/>
    </source>
</evidence>
<dbReference type="PANTHER" id="PTHR46632:SF16">
    <property type="entry name" value="E3 UBIQUITIN-PROTEIN LIGASE SINA-LIKE 10"/>
    <property type="match status" value="1"/>
</dbReference>
<dbReference type="GO" id="GO:0061630">
    <property type="term" value="F:ubiquitin protein ligase activity"/>
    <property type="evidence" value="ECO:0007669"/>
    <property type="project" value="UniProtKB-EC"/>
</dbReference>
<dbReference type="PANTHER" id="PTHR46632">
    <property type="entry name" value="E3 UBIQUITIN-PROTEIN LIGASE SINA-LIKE 4"/>
    <property type="match status" value="1"/>
</dbReference>
<evidence type="ECO:0000259" key="13">
    <source>
        <dbReference type="PROSITE" id="PS51081"/>
    </source>
</evidence>
<evidence type="ECO:0000256" key="4">
    <source>
        <dbReference type="ARBA" id="ARBA00012483"/>
    </source>
</evidence>
<evidence type="ECO:0000256" key="6">
    <source>
        <dbReference type="ARBA" id="ARBA00022723"/>
    </source>
</evidence>
<feature type="domain" description="SIAH-type" evidence="13">
    <location>
        <begin position="176"/>
        <end position="234"/>
    </location>
</feature>
<evidence type="ECO:0000256" key="3">
    <source>
        <dbReference type="ARBA" id="ARBA00009119"/>
    </source>
</evidence>
<gene>
    <name evidence="14" type="ORF">SASPL_141490</name>
</gene>
<keyword evidence="6" id="KW-0479">Metal-binding</keyword>
<protein>
    <recommendedName>
        <fullName evidence="4">RING-type E3 ubiquitin transferase</fullName>
        <ecNumber evidence="4">2.3.2.27</ecNumber>
    </recommendedName>
</protein>
<evidence type="ECO:0000256" key="11">
    <source>
        <dbReference type="PROSITE-ProRule" id="PRU00455"/>
    </source>
</evidence>
<dbReference type="Proteomes" id="UP000298416">
    <property type="component" value="Unassembled WGS sequence"/>
</dbReference>
<evidence type="ECO:0000256" key="10">
    <source>
        <dbReference type="ARBA" id="ARBA00024004"/>
    </source>
</evidence>
<evidence type="ECO:0000256" key="12">
    <source>
        <dbReference type="SAM" id="MobiDB-lite"/>
    </source>
</evidence>
<comment type="similarity">
    <text evidence="3">Belongs to the SINA (Seven in absentia) family.</text>
</comment>
<comment type="pathway">
    <text evidence="2">Protein modification; protein ubiquitination.</text>
</comment>
<dbReference type="InterPro" id="IPR013010">
    <property type="entry name" value="Znf_SIAH"/>
</dbReference>
<sequence>MARFSIEDDGDEARPSNKRPRLNPTRRPVAAATNSRDRPTPSAAAPQRITPLESEQSTDESDSSWSDSFDDSSTEESGEEGENVQQQPTPRNGDVLLPAEASGSDTSSGSISVTLTDPDVLDCPICYVPLCSPVYQCENGHIACASCCTTMKNKCASCCWPIGYNRCRAIEKVLESVRVACRNLPRGCLQKFSYSKKLAHEKICNFSAISCPHTGCDFASFSKSVYAHFALKHSQFSKLFCFNEVISLSLDKDQKHVFLQEKNMNTVFILNRTVETVGSFVNVVCVAPAAAKKAYLFDLTATVGESSIKLKSVVDVMPKWMAEPPADPPTKLYLIVPKAFISISGVMKLELKIFRDVHHNYIL</sequence>
<dbReference type="Gene3D" id="3.30.40.10">
    <property type="entry name" value="Zinc/RING finger domain, C3HC4 (zinc finger)"/>
    <property type="match status" value="1"/>
</dbReference>
<accession>A0A8X8ZCD2</accession>
<dbReference type="GO" id="GO:0008270">
    <property type="term" value="F:zinc ion binding"/>
    <property type="evidence" value="ECO:0007669"/>
    <property type="project" value="UniProtKB-KW"/>
</dbReference>
<evidence type="ECO:0000256" key="9">
    <source>
        <dbReference type="ARBA" id="ARBA00022833"/>
    </source>
</evidence>
<comment type="catalytic activity">
    <reaction evidence="1">
        <text>S-ubiquitinyl-[E2 ubiquitin-conjugating enzyme]-L-cysteine + [acceptor protein]-L-lysine = [E2 ubiquitin-conjugating enzyme]-L-cysteine + N(6)-ubiquitinyl-[acceptor protein]-L-lysine.</text>
        <dbReference type="EC" id="2.3.2.27"/>
    </reaction>
</comment>
<keyword evidence="15" id="KW-1185">Reference proteome</keyword>
<feature type="compositionally biased region" description="Acidic residues" evidence="12">
    <location>
        <begin position="56"/>
        <end position="82"/>
    </location>
</feature>
<evidence type="ECO:0000313" key="15">
    <source>
        <dbReference type="Proteomes" id="UP000298416"/>
    </source>
</evidence>
<organism evidence="14">
    <name type="scientific">Salvia splendens</name>
    <name type="common">Scarlet sage</name>
    <dbReference type="NCBI Taxonomy" id="180675"/>
    <lineage>
        <taxon>Eukaryota</taxon>
        <taxon>Viridiplantae</taxon>
        <taxon>Streptophyta</taxon>
        <taxon>Embryophyta</taxon>
        <taxon>Tracheophyta</taxon>
        <taxon>Spermatophyta</taxon>
        <taxon>Magnoliopsida</taxon>
        <taxon>eudicotyledons</taxon>
        <taxon>Gunneridae</taxon>
        <taxon>Pentapetalae</taxon>
        <taxon>asterids</taxon>
        <taxon>lamiids</taxon>
        <taxon>Lamiales</taxon>
        <taxon>Lamiaceae</taxon>
        <taxon>Nepetoideae</taxon>
        <taxon>Mentheae</taxon>
        <taxon>Salviinae</taxon>
        <taxon>Salvia</taxon>
        <taxon>Salvia subgen. Calosphace</taxon>
        <taxon>core Calosphace</taxon>
    </lineage>
</organism>
<dbReference type="InterPro" id="IPR049548">
    <property type="entry name" value="Sina-like_RING"/>
</dbReference>
<keyword evidence="8" id="KW-0833">Ubl conjugation pathway</keyword>
<comment type="caution">
    <text evidence="14">The sequence shown here is derived from an EMBL/GenBank/DDBJ whole genome shotgun (WGS) entry which is preliminary data.</text>
</comment>
<dbReference type="Pfam" id="PF21361">
    <property type="entry name" value="Sina_ZnF"/>
    <property type="match status" value="1"/>
</dbReference>
<dbReference type="InterPro" id="IPR013083">
    <property type="entry name" value="Znf_RING/FYVE/PHD"/>
</dbReference>
<keyword evidence="5" id="KW-0808">Transferase</keyword>
<comment type="function">
    <text evidence="10">E3 ubiquitin-protein ligase that mediates ubiquitination and subsequent proteasomal degradation of target proteins. E3 ubiquitin ligases accept ubiquitin from an E2 ubiquitin-conjugating enzyme in the form of a thioester and then directly transfers the ubiquitin to targeted substrates. It probably triggers the ubiquitin-mediated degradation of different substrates.</text>
</comment>